<reference evidence="1" key="1">
    <citation type="submission" date="2020-05" db="EMBL/GenBank/DDBJ databases">
        <title>WGS assembly of Panicum virgatum.</title>
        <authorList>
            <person name="Lovell J.T."/>
            <person name="Jenkins J."/>
            <person name="Shu S."/>
            <person name="Juenger T.E."/>
            <person name="Schmutz J."/>
        </authorList>
    </citation>
    <scope>NUCLEOTIDE SEQUENCE</scope>
    <source>
        <strain evidence="1">AP13</strain>
    </source>
</reference>
<protein>
    <submittedName>
        <fullName evidence="1">Uncharacterized protein</fullName>
    </submittedName>
</protein>
<dbReference type="Proteomes" id="UP000823388">
    <property type="component" value="Chromosome 7K"/>
</dbReference>
<dbReference type="PANTHER" id="PTHR33115:SF74">
    <property type="entry name" value="OS01G0524100 PROTEIN"/>
    <property type="match status" value="1"/>
</dbReference>
<proteinExistence type="predicted"/>
<gene>
    <name evidence="1" type="ORF">PVAP13_7KG075400</name>
</gene>
<keyword evidence="2" id="KW-1185">Reference proteome</keyword>
<name>A0A8T0QAV3_PANVG</name>
<evidence type="ECO:0000313" key="1">
    <source>
        <dbReference type="EMBL" id="KAG2570358.1"/>
    </source>
</evidence>
<sequence length="122" mass="13578">MESAAAGTTTNVPPEERWLPEARINHVIVLRWAFIDKAISGMGKLALAWATTVLLGGFSTLLKQKDFLFVTIITFLEAHQCLAVAHDYRITEPVHHLSRKEGTKTTKPYGKCSCWHDVQCAA</sequence>
<comment type="caution">
    <text evidence="1">The sequence shown here is derived from an EMBL/GenBank/DDBJ whole genome shotgun (WGS) entry which is preliminary data.</text>
</comment>
<dbReference type="AlphaFoldDB" id="A0A8T0QAV3"/>
<accession>A0A8T0QAV3</accession>
<dbReference type="PANTHER" id="PTHR33115">
    <property type="entry name" value="ARM REPEAT SUPERFAMILY PROTEIN"/>
    <property type="match status" value="1"/>
</dbReference>
<dbReference type="EMBL" id="CM029049">
    <property type="protein sequence ID" value="KAG2570358.1"/>
    <property type="molecule type" value="Genomic_DNA"/>
</dbReference>
<organism evidence="1 2">
    <name type="scientific">Panicum virgatum</name>
    <name type="common">Blackwell switchgrass</name>
    <dbReference type="NCBI Taxonomy" id="38727"/>
    <lineage>
        <taxon>Eukaryota</taxon>
        <taxon>Viridiplantae</taxon>
        <taxon>Streptophyta</taxon>
        <taxon>Embryophyta</taxon>
        <taxon>Tracheophyta</taxon>
        <taxon>Spermatophyta</taxon>
        <taxon>Magnoliopsida</taxon>
        <taxon>Liliopsida</taxon>
        <taxon>Poales</taxon>
        <taxon>Poaceae</taxon>
        <taxon>PACMAD clade</taxon>
        <taxon>Panicoideae</taxon>
        <taxon>Panicodae</taxon>
        <taxon>Paniceae</taxon>
        <taxon>Panicinae</taxon>
        <taxon>Panicum</taxon>
        <taxon>Panicum sect. Hiantes</taxon>
    </lineage>
</organism>
<evidence type="ECO:0000313" key="2">
    <source>
        <dbReference type="Proteomes" id="UP000823388"/>
    </source>
</evidence>